<proteinExistence type="predicted"/>
<keyword evidence="3" id="KW-1185">Reference proteome</keyword>
<sequence>MGNSLREQLLKAGLVDKKQVNKAKHDKRITSQKTKGQKTKGQKTRQAAPVEDSVTREERLAYEERNRELNRLRNEEKKRRETMAQIKQLIKTNRITLKERDDDAPFYFVVGKKVKKMFLSEKISNDLTHGRMAIANLDGRFEIIPESAARQIADRDRKPLVFFNDAPPQDPDPQSEPLDL</sequence>
<accession>C0QEP9</accession>
<reference evidence="2 3" key="1">
    <citation type="journal article" date="2009" name="Environ. Microbiol.">
        <title>Genome sequence of Desulfobacterium autotrophicum HRM2, a marine sulfate reducer oxidizing organic carbon completely to carbon dioxide.</title>
        <authorList>
            <person name="Strittmatter A.W."/>
            <person name="Liesegang H."/>
            <person name="Rabus R."/>
            <person name="Decker I."/>
            <person name="Amann J."/>
            <person name="Andres S."/>
            <person name="Henne A."/>
            <person name="Fricke W.F."/>
            <person name="Martinez-Arias R."/>
            <person name="Bartels D."/>
            <person name="Goesmann A."/>
            <person name="Krause L."/>
            <person name="Puehler A."/>
            <person name="Klenk H.P."/>
            <person name="Richter M."/>
            <person name="Schuler M."/>
            <person name="Gloeckner F.O."/>
            <person name="Meyerdierks A."/>
            <person name="Gottschalk G."/>
            <person name="Amann R."/>
        </authorList>
    </citation>
    <scope>NUCLEOTIDE SEQUENCE [LARGE SCALE GENOMIC DNA]</scope>
    <source>
        <strain evidence="3">ATCC 43914 / DSM 3382 / HRM2</strain>
    </source>
</reference>
<dbReference type="GO" id="GO:0003743">
    <property type="term" value="F:translation initiation factor activity"/>
    <property type="evidence" value="ECO:0007669"/>
    <property type="project" value="UniProtKB-KW"/>
</dbReference>
<gene>
    <name evidence="2" type="ordered locus">HRM2_22960</name>
</gene>
<dbReference type="HOGENOM" id="CLU_098678_2_1_7"/>
<dbReference type="Pfam" id="PF09831">
    <property type="entry name" value="DUF2058"/>
    <property type="match status" value="1"/>
</dbReference>
<dbReference type="eggNOG" id="COG3122">
    <property type="taxonomic scope" value="Bacteria"/>
</dbReference>
<dbReference type="EMBL" id="CP001087">
    <property type="protein sequence ID" value="ACN15391.1"/>
    <property type="molecule type" value="Genomic_DNA"/>
</dbReference>
<evidence type="ECO:0000313" key="2">
    <source>
        <dbReference type="EMBL" id="ACN15391.1"/>
    </source>
</evidence>
<feature type="region of interest" description="Disordered" evidence="1">
    <location>
        <begin position="155"/>
        <end position="180"/>
    </location>
</feature>
<keyword evidence="2" id="KW-0648">Protein biosynthesis</keyword>
<feature type="region of interest" description="Disordered" evidence="1">
    <location>
        <begin position="16"/>
        <end position="57"/>
    </location>
</feature>
<dbReference type="InterPro" id="IPR018636">
    <property type="entry name" value="DUF2058"/>
</dbReference>
<dbReference type="AlphaFoldDB" id="C0QEP9"/>
<organism evidence="2 3">
    <name type="scientific">Desulforapulum autotrophicum (strain ATCC 43914 / DSM 3382 / VKM B-1955 / HRM2)</name>
    <name type="common">Desulfobacterium autotrophicum</name>
    <dbReference type="NCBI Taxonomy" id="177437"/>
    <lineage>
        <taxon>Bacteria</taxon>
        <taxon>Pseudomonadati</taxon>
        <taxon>Thermodesulfobacteriota</taxon>
        <taxon>Desulfobacteria</taxon>
        <taxon>Desulfobacterales</taxon>
        <taxon>Desulfobacteraceae</taxon>
        <taxon>Desulforapulum</taxon>
    </lineage>
</organism>
<dbReference type="KEGG" id="dat:HRM2_22960"/>
<dbReference type="STRING" id="177437.HRM2_22960"/>
<evidence type="ECO:0000256" key="1">
    <source>
        <dbReference type="SAM" id="MobiDB-lite"/>
    </source>
</evidence>
<evidence type="ECO:0000313" key="3">
    <source>
        <dbReference type="Proteomes" id="UP000000442"/>
    </source>
</evidence>
<keyword evidence="2" id="KW-0396">Initiation factor</keyword>
<name>C0QEP9_DESAH</name>
<dbReference type="Proteomes" id="UP000000442">
    <property type="component" value="Chromosome"/>
</dbReference>
<dbReference type="RefSeq" id="WP_015904159.1">
    <property type="nucleotide sequence ID" value="NC_012108.1"/>
</dbReference>
<protein>
    <submittedName>
        <fullName evidence="2">Translation initiation factor 1A-3 (AIF-1A-3)</fullName>
    </submittedName>
</protein>